<evidence type="ECO:0000256" key="4">
    <source>
        <dbReference type="ARBA" id="ARBA00022729"/>
    </source>
</evidence>
<dbReference type="InterPro" id="IPR019931">
    <property type="entry name" value="LPXTG_anchor"/>
</dbReference>
<comment type="subcellular location">
    <subcellularLocation>
        <location evidence="1">Cell envelope</location>
    </subcellularLocation>
</comment>
<dbReference type="InterPro" id="IPR006635">
    <property type="entry name" value="NEAT_dom"/>
</dbReference>
<reference evidence="10 11" key="1">
    <citation type="submission" date="2020-04" db="EMBL/GenBank/DDBJ databases">
        <title>A novel species of genus Lactobacillus that was isolated from fermented food Zha-chili.</title>
        <authorList>
            <person name="Zhang Z."/>
        </authorList>
    </citation>
    <scope>NUCLEOTIDE SEQUENCE [LARGE SCALE GENOMIC DNA]</scope>
    <source>
        <strain evidence="11">HBUAS51383</strain>
    </source>
</reference>
<evidence type="ECO:0000256" key="6">
    <source>
        <dbReference type="SAM" id="MobiDB-lite"/>
    </source>
</evidence>
<keyword evidence="2" id="KW-0134">Cell wall</keyword>
<dbReference type="RefSeq" id="WP_168925445.1">
    <property type="nucleotide sequence ID" value="NZ_JAAXLJ010000012.1"/>
</dbReference>
<organism evidence="10 11">
    <name type="scientific">Secundilactobacillus angelensis</name>
    <dbReference type="NCBI Taxonomy" id="2722706"/>
    <lineage>
        <taxon>Bacteria</taxon>
        <taxon>Bacillati</taxon>
        <taxon>Bacillota</taxon>
        <taxon>Bacilli</taxon>
        <taxon>Lactobacillales</taxon>
        <taxon>Lactobacillaceae</taxon>
        <taxon>Secundilactobacillus</taxon>
    </lineage>
</organism>
<evidence type="ECO:0000256" key="3">
    <source>
        <dbReference type="ARBA" id="ARBA00022525"/>
    </source>
</evidence>
<evidence type="ECO:0000256" key="1">
    <source>
        <dbReference type="ARBA" id="ARBA00004196"/>
    </source>
</evidence>
<evidence type="ECO:0000259" key="8">
    <source>
        <dbReference type="PROSITE" id="PS50847"/>
    </source>
</evidence>
<keyword evidence="11" id="KW-1185">Reference proteome</keyword>
<keyword evidence="4" id="KW-0732">Signal</keyword>
<evidence type="ECO:0000256" key="2">
    <source>
        <dbReference type="ARBA" id="ARBA00022512"/>
    </source>
</evidence>
<feature type="compositionally biased region" description="Low complexity" evidence="6">
    <location>
        <begin position="354"/>
        <end position="401"/>
    </location>
</feature>
<feature type="transmembrane region" description="Helical" evidence="7">
    <location>
        <begin position="412"/>
        <end position="431"/>
    </location>
</feature>
<dbReference type="Proteomes" id="UP000763447">
    <property type="component" value="Unassembled WGS sequence"/>
</dbReference>
<evidence type="ECO:0000259" key="9">
    <source>
        <dbReference type="PROSITE" id="PS50978"/>
    </source>
</evidence>
<dbReference type="SUPFAM" id="SSF158911">
    <property type="entry name" value="NEAT domain-like"/>
    <property type="match status" value="2"/>
</dbReference>
<keyword evidence="7" id="KW-0812">Transmembrane</keyword>
<dbReference type="Pfam" id="PF05031">
    <property type="entry name" value="NEAT"/>
    <property type="match status" value="1"/>
</dbReference>
<keyword evidence="7" id="KW-1133">Transmembrane helix</keyword>
<comment type="caution">
    <text evidence="10">The sequence shown here is derived from an EMBL/GenBank/DDBJ whole genome shotgun (WGS) entry which is preliminary data.</text>
</comment>
<evidence type="ECO:0000313" key="11">
    <source>
        <dbReference type="Proteomes" id="UP000763447"/>
    </source>
</evidence>
<feature type="domain" description="NEAT" evidence="9">
    <location>
        <begin position="36"/>
        <end position="156"/>
    </location>
</feature>
<protein>
    <submittedName>
        <fullName evidence="10">LPXTG cell wall anchor domain-containing protein</fullName>
    </submittedName>
</protein>
<feature type="domain" description="Gram-positive cocci surface proteins LPxTG" evidence="8">
    <location>
        <begin position="403"/>
        <end position="436"/>
    </location>
</feature>
<dbReference type="NCBIfam" id="TIGR01167">
    <property type="entry name" value="LPXTG_anchor"/>
    <property type="match status" value="1"/>
</dbReference>
<proteinExistence type="predicted"/>
<dbReference type="PROSITE" id="PS50978">
    <property type="entry name" value="NEAT"/>
    <property type="match status" value="1"/>
</dbReference>
<feature type="region of interest" description="Disordered" evidence="6">
    <location>
        <begin position="150"/>
        <end position="194"/>
    </location>
</feature>
<accession>A0ABX1KXZ5</accession>
<dbReference type="PROSITE" id="PS50847">
    <property type="entry name" value="GRAM_POS_ANCHORING"/>
    <property type="match status" value="1"/>
</dbReference>
<keyword evidence="3" id="KW-0964">Secreted</keyword>
<keyword evidence="5" id="KW-0572">Peptidoglycan-anchor</keyword>
<sequence length="436" mass="44642">MKTKWFKGLIRGVFLVIFTLLSVSAFGGSSVQASTYKDGSYSVPVKALKTGTTDPSVSQQFFAPDATAVVKDDTATVTMKLQGAGASFLTDATVNGQSALNSDKTALTFTVPVGKDSTTASFDIAVGAGMHEACDFAFDWSSVAKADDASSVDTSSSSIDSGSSSDTSKGSTNTSTSTSTSTTSSNSSSSVSQGNGSFVYGPSVNVNGSNNTITINNGLGSTTGTVDPNTNKLNYSVLQADGKSISEANQYYTHVADVAKQSDGTYKITMHVQYGKNSGMTAKGFVPLTVNGQKVADVTYGSDANNYTCSFTFTTPTLDALTKAPVKGTIHVTVGLVNISSDFDVYYKFSAASTGTAGSSTSTTSTNNSNGGMTGTAAGETTGTGTTPTTKADASAQQSSAKLPQTNEMQNITAAVAGLISLILVIATVIVRRKQA</sequence>
<evidence type="ECO:0000256" key="5">
    <source>
        <dbReference type="ARBA" id="ARBA00023088"/>
    </source>
</evidence>
<evidence type="ECO:0000313" key="10">
    <source>
        <dbReference type="EMBL" id="NLR18796.1"/>
    </source>
</evidence>
<dbReference type="CDD" id="cd06920">
    <property type="entry name" value="NEAT"/>
    <property type="match status" value="1"/>
</dbReference>
<keyword evidence="7" id="KW-0472">Membrane</keyword>
<dbReference type="Gene3D" id="2.60.40.1850">
    <property type="match status" value="2"/>
</dbReference>
<name>A0ABX1KXZ5_9LACO</name>
<feature type="compositionally biased region" description="Low complexity" evidence="6">
    <location>
        <begin position="150"/>
        <end position="192"/>
    </location>
</feature>
<dbReference type="EMBL" id="JAAXLJ010000012">
    <property type="protein sequence ID" value="NLR18796.1"/>
    <property type="molecule type" value="Genomic_DNA"/>
</dbReference>
<feature type="region of interest" description="Disordered" evidence="6">
    <location>
        <begin position="354"/>
        <end position="403"/>
    </location>
</feature>
<dbReference type="InterPro" id="IPR037250">
    <property type="entry name" value="NEAT_dom_sf"/>
</dbReference>
<evidence type="ECO:0000256" key="7">
    <source>
        <dbReference type="SAM" id="Phobius"/>
    </source>
</evidence>
<gene>
    <name evidence="10" type="ORF">HC026_07630</name>
</gene>
<dbReference type="SMART" id="SM00725">
    <property type="entry name" value="NEAT"/>
    <property type="match status" value="1"/>
</dbReference>